<reference evidence="5 6" key="1">
    <citation type="journal article" date="2019" name="Int. J. Syst. Evol. Microbiol.">
        <title>The Global Catalogue of Microorganisms (GCM) 10K type strain sequencing project: providing services to taxonomists for standard genome sequencing and annotation.</title>
        <authorList>
            <consortium name="The Broad Institute Genomics Platform"/>
            <consortium name="The Broad Institute Genome Sequencing Center for Infectious Disease"/>
            <person name="Wu L."/>
            <person name="Ma J."/>
        </authorList>
    </citation>
    <scope>NUCLEOTIDE SEQUENCE [LARGE SCALE GENOMIC DNA]</scope>
    <source>
        <strain evidence="5 6">JCM 7356</strain>
    </source>
</reference>
<dbReference type="Gene3D" id="3.40.430.10">
    <property type="entry name" value="Dihydrofolate Reductase, subunit A"/>
    <property type="match status" value="1"/>
</dbReference>
<evidence type="ECO:0000256" key="3">
    <source>
        <dbReference type="ARBA" id="ARBA00023002"/>
    </source>
</evidence>
<dbReference type="Proteomes" id="UP001500305">
    <property type="component" value="Unassembled WGS sequence"/>
</dbReference>
<evidence type="ECO:0000256" key="1">
    <source>
        <dbReference type="ARBA" id="ARBA00005104"/>
    </source>
</evidence>
<dbReference type="PANTHER" id="PTHR38011">
    <property type="entry name" value="DIHYDROFOLATE REDUCTASE FAMILY PROTEIN (AFU_ORTHOLOGUE AFUA_8G06820)"/>
    <property type="match status" value="1"/>
</dbReference>
<sequence>MHRLISPLGPPQQDVRSLEELAAVYAYPEQVRQGRPWLRANMVASLDGSARLEGLSEGLSGDADKRIFGVLRALADVVLVGAETVRAEGYRPARARDAFAAARREAGQAPAPAIAIVSRSLRLDLAAPLFTEPVVRTVVITTEDSPADARRAVAEVADVVVAGERSVDVRRALSALTGRGWTRQLTEGGPRLLGELTAAGLLDELCLSLAPLLAGGDGPRIGYGGEMPGVQRMRLVSLMEQEGFLFTRYLRSASPASPSLPDPAPDSAG</sequence>
<dbReference type="InterPro" id="IPR002734">
    <property type="entry name" value="RibDG_C"/>
</dbReference>
<keyword evidence="2" id="KW-0521">NADP</keyword>
<dbReference type="RefSeq" id="WP_344635202.1">
    <property type="nucleotide sequence ID" value="NZ_BAAATR010000004.1"/>
</dbReference>
<gene>
    <name evidence="5" type="ORF">GCM10010430_12470</name>
</gene>
<dbReference type="InterPro" id="IPR050765">
    <property type="entry name" value="Riboflavin_Biosynth_HTPR"/>
</dbReference>
<organism evidence="5 6">
    <name type="scientific">Kitasatospora cystarginea</name>
    <dbReference type="NCBI Taxonomy" id="58350"/>
    <lineage>
        <taxon>Bacteria</taxon>
        <taxon>Bacillati</taxon>
        <taxon>Actinomycetota</taxon>
        <taxon>Actinomycetes</taxon>
        <taxon>Kitasatosporales</taxon>
        <taxon>Streptomycetaceae</taxon>
        <taxon>Kitasatospora</taxon>
    </lineage>
</organism>
<comment type="caution">
    <text evidence="5">The sequence shown here is derived from an EMBL/GenBank/DDBJ whole genome shotgun (WGS) entry which is preliminary data.</text>
</comment>
<proteinExistence type="predicted"/>
<evidence type="ECO:0000256" key="2">
    <source>
        <dbReference type="ARBA" id="ARBA00022857"/>
    </source>
</evidence>
<dbReference type="EMBL" id="BAAATR010000004">
    <property type="protein sequence ID" value="GAA2233315.1"/>
    <property type="molecule type" value="Genomic_DNA"/>
</dbReference>
<keyword evidence="3" id="KW-0560">Oxidoreductase</keyword>
<dbReference type="SUPFAM" id="SSF53597">
    <property type="entry name" value="Dihydrofolate reductase-like"/>
    <property type="match status" value="1"/>
</dbReference>
<name>A0ABN3DJJ8_9ACTN</name>
<keyword evidence="6" id="KW-1185">Reference proteome</keyword>
<evidence type="ECO:0000259" key="4">
    <source>
        <dbReference type="Pfam" id="PF01872"/>
    </source>
</evidence>
<feature type="domain" description="Bacterial bifunctional deaminase-reductase C-terminal" evidence="4">
    <location>
        <begin position="36"/>
        <end position="237"/>
    </location>
</feature>
<dbReference type="Pfam" id="PF01872">
    <property type="entry name" value="RibD_C"/>
    <property type="match status" value="1"/>
</dbReference>
<dbReference type="PANTHER" id="PTHR38011:SF7">
    <property type="entry name" value="2,5-DIAMINO-6-RIBOSYLAMINO-4(3H)-PYRIMIDINONE 5'-PHOSPHATE REDUCTASE"/>
    <property type="match status" value="1"/>
</dbReference>
<evidence type="ECO:0000313" key="5">
    <source>
        <dbReference type="EMBL" id="GAA2233315.1"/>
    </source>
</evidence>
<dbReference type="InterPro" id="IPR024072">
    <property type="entry name" value="DHFR-like_dom_sf"/>
</dbReference>
<evidence type="ECO:0000313" key="6">
    <source>
        <dbReference type="Proteomes" id="UP001500305"/>
    </source>
</evidence>
<accession>A0ABN3DJJ8</accession>
<dbReference type="NCBIfam" id="NF010663">
    <property type="entry name" value="PRK14059.1-1"/>
    <property type="match status" value="1"/>
</dbReference>
<protein>
    <submittedName>
        <fullName evidence="5">Pyrimidine reductase family protein</fullName>
    </submittedName>
</protein>
<comment type="pathway">
    <text evidence="1">Cofactor biosynthesis; riboflavin biosynthesis.</text>
</comment>